<dbReference type="Proteomes" id="UP000282515">
    <property type="component" value="Unassembled WGS sequence"/>
</dbReference>
<organism evidence="2 3">
    <name type="scientific">Aeromicrobium phragmitis</name>
    <dbReference type="NCBI Taxonomy" id="2478914"/>
    <lineage>
        <taxon>Bacteria</taxon>
        <taxon>Bacillati</taxon>
        <taxon>Actinomycetota</taxon>
        <taxon>Actinomycetes</taxon>
        <taxon>Propionibacteriales</taxon>
        <taxon>Nocardioidaceae</taxon>
        <taxon>Aeromicrobium</taxon>
    </lineage>
</organism>
<evidence type="ECO:0000259" key="1">
    <source>
        <dbReference type="Pfam" id="PF18864"/>
    </source>
</evidence>
<evidence type="ECO:0000313" key="3">
    <source>
        <dbReference type="Proteomes" id="UP000282515"/>
    </source>
</evidence>
<proteinExistence type="predicted"/>
<feature type="domain" description="AbiTii" evidence="1">
    <location>
        <begin position="10"/>
        <end position="162"/>
    </location>
</feature>
<dbReference type="EMBL" id="RDBF01000003">
    <property type="protein sequence ID" value="RLV56651.1"/>
    <property type="molecule type" value="Genomic_DNA"/>
</dbReference>
<dbReference type="OrthoDB" id="7041873at2"/>
<sequence length="311" mass="34279">MDRQAEALRLAEALLEDIELQRLKASEIVLKASRLARLVGHDDLQEFLSLEREGYAVRQPAKWISKAGRWVNDDREKYIPIPLVRVEAMREGARQAMEALRGGGNFSGDNALIASRNHDERITSNADVYGRLDAICGQVVATTYDMVADVYHELLFSELQATLFAQAQADVDGTLAEAGGSALDKIEKVSARLRDGDPESVSQALTTCRRLIDAVADHVFPAVAESYEAGGHSLEVGQQQVLNRLQAHVHSTGASHGRRDRIRRALKDLYSRCSAGTHSEVSVQEARFVFLQTYVLLGEVLTLAGDARENE</sequence>
<keyword evidence="3" id="KW-1185">Reference proteome</keyword>
<evidence type="ECO:0000313" key="2">
    <source>
        <dbReference type="EMBL" id="RLV56651.1"/>
    </source>
</evidence>
<protein>
    <recommendedName>
        <fullName evidence="1">AbiTii domain-containing protein</fullName>
    </recommendedName>
</protein>
<accession>A0A3L8PMW9</accession>
<reference evidence="2 3" key="1">
    <citation type="submission" date="2018-10" db="EMBL/GenBank/DDBJ databases">
        <title>Aeromicrobium sp. 9W16Y-2 whole genome shotgun sequence.</title>
        <authorList>
            <person name="Li F."/>
        </authorList>
    </citation>
    <scope>NUCLEOTIDE SEQUENCE [LARGE SCALE GENOMIC DNA]</scope>
    <source>
        <strain evidence="2 3">9W16Y-2</strain>
    </source>
</reference>
<name>A0A3L8PMW9_9ACTN</name>
<dbReference type="Pfam" id="PF18864">
    <property type="entry name" value="AbiTii"/>
    <property type="match status" value="1"/>
</dbReference>
<dbReference type="AlphaFoldDB" id="A0A3L8PMW9"/>
<dbReference type="InterPro" id="IPR041304">
    <property type="entry name" value="AbiTii"/>
</dbReference>
<gene>
    <name evidence="2" type="ORF">D9V41_06190</name>
</gene>
<dbReference type="RefSeq" id="WP_121793656.1">
    <property type="nucleotide sequence ID" value="NZ_RDBF01000003.1"/>
</dbReference>
<comment type="caution">
    <text evidence="2">The sequence shown here is derived from an EMBL/GenBank/DDBJ whole genome shotgun (WGS) entry which is preliminary data.</text>
</comment>